<dbReference type="GeneID" id="64628107"/>
<keyword evidence="2" id="KW-1185">Reference proteome</keyword>
<evidence type="ECO:0000313" key="1">
    <source>
        <dbReference type="EMBL" id="KAG1827610.1"/>
    </source>
</evidence>
<comment type="caution">
    <text evidence="1">The sequence shown here is derived from an EMBL/GenBank/DDBJ whole genome shotgun (WGS) entry which is preliminary data.</text>
</comment>
<sequence>MRALRRSNRPSPRKLKLWSTESTSCGGWKHWLFTKALCVQLEASCLLRVGSCGHRVMPSLYMSVTLILHSTPHSYLSALSFALTDSSISKEFAEKNPCTSHIAAGHVPK</sequence>
<dbReference type="RefSeq" id="XP_041200457.1">
    <property type="nucleotide sequence ID" value="XM_041334090.1"/>
</dbReference>
<gene>
    <name evidence="1" type="ORF">BJ212DRAFT_1313497</name>
</gene>
<name>A0A9P7EPK1_9AGAM</name>
<evidence type="ECO:0000313" key="2">
    <source>
        <dbReference type="Proteomes" id="UP000807769"/>
    </source>
</evidence>
<dbReference type="EMBL" id="JABBWG010000001">
    <property type="protein sequence ID" value="KAG1827610.1"/>
    <property type="molecule type" value="Genomic_DNA"/>
</dbReference>
<dbReference type="OrthoDB" id="2686428at2759"/>
<accession>A0A9P7EPK1</accession>
<dbReference type="AlphaFoldDB" id="A0A9P7EPK1"/>
<organism evidence="1 2">
    <name type="scientific">Suillus subaureus</name>
    <dbReference type="NCBI Taxonomy" id="48587"/>
    <lineage>
        <taxon>Eukaryota</taxon>
        <taxon>Fungi</taxon>
        <taxon>Dikarya</taxon>
        <taxon>Basidiomycota</taxon>
        <taxon>Agaricomycotina</taxon>
        <taxon>Agaricomycetes</taxon>
        <taxon>Agaricomycetidae</taxon>
        <taxon>Boletales</taxon>
        <taxon>Suillineae</taxon>
        <taxon>Suillaceae</taxon>
        <taxon>Suillus</taxon>
    </lineage>
</organism>
<dbReference type="Proteomes" id="UP000807769">
    <property type="component" value="Unassembled WGS sequence"/>
</dbReference>
<reference evidence="1" key="1">
    <citation type="journal article" date="2020" name="New Phytol.">
        <title>Comparative genomics reveals dynamic genome evolution in host specialist ectomycorrhizal fungi.</title>
        <authorList>
            <person name="Lofgren L.A."/>
            <person name="Nguyen N.H."/>
            <person name="Vilgalys R."/>
            <person name="Ruytinx J."/>
            <person name="Liao H.L."/>
            <person name="Branco S."/>
            <person name="Kuo A."/>
            <person name="LaButti K."/>
            <person name="Lipzen A."/>
            <person name="Andreopoulos W."/>
            <person name="Pangilinan J."/>
            <person name="Riley R."/>
            <person name="Hundley H."/>
            <person name="Na H."/>
            <person name="Barry K."/>
            <person name="Grigoriev I.V."/>
            <person name="Stajich J.E."/>
            <person name="Kennedy P.G."/>
        </authorList>
    </citation>
    <scope>NUCLEOTIDE SEQUENCE</scope>
    <source>
        <strain evidence="1">MN1</strain>
    </source>
</reference>
<proteinExistence type="predicted"/>
<protein>
    <submittedName>
        <fullName evidence="1">Uncharacterized protein</fullName>
    </submittedName>
</protein>